<dbReference type="Gene3D" id="3.80.10.10">
    <property type="entry name" value="Ribonuclease Inhibitor"/>
    <property type="match status" value="2"/>
</dbReference>
<accession>A0AAP0X7G0</accession>
<dbReference type="AlphaFoldDB" id="A0AAP0X7G0"/>
<dbReference type="InterPro" id="IPR056845">
    <property type="entry name" value="LRR_Zer-1"/>
</dbReference>
<evidence type="ECO:0000256" key="2">
    <source>
        <dbReference type="ARBA" id="ARBA00022737"/>
    </source>
</evidence>
<evidence type="ECO:0000259" key="3">
    <source>
        <dbReference type="Pfam" id="PF25013"/>
    </source>
</evidence>
<dbReference type="InterPro" id="IPR032675">
    <property type="entry name" value="LRR_dom_sf"/>
</dbReference>
<keyword evidence="2" id="KW-0677">Repeat</keyword>
<evidence type="ECO:0000256" key="1">
    <source>
        <dbReference type="ARBA" id="ARBA00022614"/>
    </source>
</evidence>
<dbReference type="SUPFAM" id="SSF52058">
    <property type="entry name" value="L domain-like"/>
    <property type="match status" value="1"/>
</dbReference>
<organism evidence="4 5">
    <name type="scientific">Liquidambar formosana</name>
    <name type="common">Formosan gum</name>
    <dbReference type="NCBI Taxonomy" id="63359"/>
    <lineage>
        <taxon>Eukaryota</taxon>
        <taxon>Viridiplantae</taxon>
        <taxon>Streptophyta</taxon>
        <taxon>Embryophyta</taxon>
        <taxon>Tracheophyta</taxon>
        <taxon>Spermatophyta</taxon>
        <taxon>Magnoliopsida</taxon>
        <taxon>eudicotyledons</taxon>
        <taxon>Gunneridae</taxon>
        <taxon>Pentapetalae</taxon>
        <taxon>Saxifragales</taxon>
        <taxon>Altingiaceae</taxon>
        <taxon>Liquidambar</taxon>
    </lineage>
</organism>
<dbReference type="Pfam" id="PF25013">
    <property type="entry name" value="LRR_Zer-1"/>
    <property type="match status" value="1"/>
</dbReference>
<keyword evidence="1" id="KW-0433">Leucine-rich repeat</keyword>
<evidence type="ECO:0000313" key="5">
    <source>
        <dbReference type="Proteomes" id="UP001415857"/>
    </source>
</evidence>
<reference evidence="4 5" key="1">
    <citation type="journal article" date="2024" name="Plant J.">
        <title>Genome sequences and population genomics reveal climatic adaptation and genomic divergence between two closely related sweetgum species.</title>
        <authorList>
            <person name="Xu W.Q."/>
            <person name="Ren C.Q."/>
            <person name="Zhang X.Y."/>
            <person name="Comes H.P."/>
            <person name="Liu X.H."/>
            <person name="Li Y.G."/>
            <person name="Kettle C.J."/>
            <person name="Jalonen R."/>
            <person name="Gaisberger H."/>
            <person name="Ma Y.Z."/>
            <person name="Qiu Y.X."/>
        </authorList>
    </citation>
    <scope>NUCLEOTIDE SEQUENCE [LARGE SCALE GENOMIC DNA]</scope>
    <source>
        <strain evidence="4">Hangzhou</strain>
    </source>
</reference>
<dbReference type="PANTHER" id="PTHR16083">
    <property type="entry name" value="LEUCINE RICH REPEAT CONTAINING PROTEIN"/>
    <property type="match status" value="1"/>
</dbReference>
<dbReference type="SMART" id="SM00369">
    <property type="entry name" value="LRR_TYP"/>
    <property type="match status" value="3"/>
</dbReference>
<comment type="caution">
    <text evidence="4">The sequence shown here is derived from an EMBL/GenBank/DDBJ whole genome shotgun (WGS) entry which is preliminary data.</text>
</comment>
<name>A0AAP0X7G0_LIQFO</name>
<sequence>MSWFNHVFQLINALQAAEVSPESISSIVGVREAHLSIQDGDLRKIKGTKKVEALSLDLRQTESHRSCFTNEEFEQLQNLRFLLLDGADLDGDFKRLFSKLRWLQWRGCPVYFKPINFHLKNLVILDLSNSRITNNWEGWSQLKMAKRLKVLDLSNCSHLVQSPEFSTFAKLEKLILQGCPNLVQIDRSIGNLRNLRVLDIAYSGITKLPDVIGNLEKLEEMNASSCRKLQGEILSDIGRLSSLRILRLCDSEIRSLPTSICGLSCLQSLHLYNCKQLRLLPKLPPNLKRLDVSSCVSLEGLPDLSQLGVLEELDLCGCQKLVSVNGLWGF</sequence>
<feature type="domain" description="Zer-1-like leucine-rich repeats region" evidence="3">
    <location>
        <begin position="142"/>
        <end position="203"/>
    </location>
</feature>
<dbReference type="PANTHER" id="PTHR16083:SF50">
    <property type="entry name" value="DISEASE RESISTANCE PROTEIN (TIR-NBS-LRR CLASS) FAMILY PROTEIN"/>
    <property type="match status" value="1"/>
</dbReference>
<protein>
    <recommendedName>
        <fullName evidence="3">Zer-1-like leucine-rich repeats region domain-containing protein</fullName>
    </recommendedName>
</protein>
<dbReference type="InterPro" id="IPR003591">
    <property type="entry name" value="Leu-rich_rpt_typical-subtyp"/>
</dbReference>
<keyword evidence="5" id="KW-1185">Reference proteome</keyword>
<dbReference type="Proteomes" id="UP001415857">
    <property type="component" value="Unassembled WGS sequence"/>
</dbReference>
<gene>
    <name evidence="4" type="ORF">L1049_017575</name>
</gene>
<proteinExistence type="predicted"/>
<evidence type="ECO:0000313" key="4">
    <source>
        <dbReference type="EMBL" id="KAK9289103.1"/>
    </source>
</evidence>
<dbReference type="EMBL" id="JBBPBK010000003">
    <property type="protein sequence ID" value="KAK9289103.1"/>
    <property type="molecule type" value="Genomic_DNA"/>
</dbReference>